<dbReference type="GeneID" id="35092689"/>
<proteinExistence type="predicted"/>
<dbReference type="EMBL" id="MF694646">
    <property type="protein sequence ID" value="ATR80219.1"/>
    <property type="molecule type" value="Genomic_DNA"/>
</dbReference>
<feature type="domain" description="Homing endonuclease LAGLIDADG" evidence="2">
    <location>
        <begin position="21"/>
        <end position="117"/>
    </location>
</feature>
<protein>
    <submittedName>
        <fullName evidence="3">Putative LAGLIDADG endonuclease</fullName>
    </submittedName>
</protein>
<organism evidence="3">
    <name type="scientific">Rhodotorula mucilaginosa</name>
    <name type="common">Yeast</name>
    <name type="synonym">Rhodotorula rubra</name>
    <dbReference type="NCBI Taxonomy" id="5537"/>
    <lineage>
        <taxon>Eukaryota</taxon>
        <taxon>Fungi</taxon>
        <taxon>Dikarya</taxon>
        <taxon>Basidiomycota</taxon>
        <taxon>Pucciniomycotina</taxon>
        <taxon>Microbotryomycetes</taxon>
        <taxon>Sporidiobolales</taxon>
        <taxon>Sporidiobolaceae</taxon>
        <taxon>Rhodotorula</taxon>
    </lineage>
</organism>
<keyword evidence="3" id="KW-0496">Mitochondrion</keyword>
<gene>
    <name evidence="3" type="primary">orf306</name>
</gene>
<dbReference type="PANTHER" id="PTHR36181:SF4">
    <property type="entry name" value="LAGLIDADG ENDONUCLEASE"/>
    <property type="match status" value="1"/>
</dbReference>
<evidence type="ECO:0000256" key="1">
    <source>
        <dbReference type="ARBA" id="ARBA00002670"/>
    </source>
</evidence>
<dbReference type="InterPro" id="IPR051289">
    <property type="entry name" value="LAGLIDADG_Endonuclease"/>
</dbReference>
<geneLocation type="mitochondrion" evidence="3"/>
<name>A0A2D2LYW3_RHOMI</name>
<dbReference type="PANTHER" id="PTHR36181">
    <property type="entry name" value="INTRON-ENCODED ENDONUCLEASE AI3-RELATED"/>
    <property type="match status" value="1"/>
</dbReference>
<dbReference type="GO" id="GO:0005739">
    <property type="term" value="C:mitochondrion"/>
    <property type="evidence" value="ECO:0007669"/>
    <property type="project" value="UniProtKB-ARBA"/>
</dbReference>
<dbReference type="RefSeq" id="YP_009443020.1">
    <property type="nucleotide sequence ID" value="NC_036340.1"/>
</dbReference>
<keyword evidence="3" id="KW-0540">Nuclease</keyword>
<keyword evidence="3" id="KW-0255">Endonuclease</keyword>
<dbReference type="GO" id="GO:0004519">
    <property type="term" value="F:endonuclease activity"/>
    <property type="evidence" value="ECO:0007669"/>
    <property type="project" value="UniProtKB-KW"/>
</dbReference>
<evidence type="ECO:0000259" key="2">
    <source>
        <dbReference type="Pfam" id="PF00961"/>
    </source>
</evidence>
<dbReference type="Gene3D" id="3.10.28.10">
    <property type="entry name" value="Homing endonucleases"/>
    <property type="match status" value="2"/>
</dbReference>
<dbReference type="SUPFAM" id="SSF55608">
    <property type="entry name" value="Homing endonucleases"/>
    <property type="match status" value="2"/>
</dbReference>
<dbReference type="InterPro" id="IPR004860">
    <property type="entry name" value="LAGLIDADG_dom"/>
</dbReference>
<evidence type="ECO:0000313" key="3">
    <source>
        <dbReference type="EMBL" id="ATR80219.1"/>
    </source>
</evidence>
<dbReference type="Pfam" id="PF00961">
    <property type="entry name" value="LAGLIDADG_1"/>
    <property type="match status" value="1"/>
</dbReference>
<sequence length="306" mass="34817">MSCPFSTSTLSSISISPHWVTGFCDRAARFGMTPHFRQSNGKWGVNIAFEVLCDIQHIETLKLLQVFFGVGKIYTTASTATYRVTKIGEILSVIVPHFTQYPLISTKWIQYTLWVQCVNLMKSGQHNSLPGLQSLLSIYAAMNRGPSSTVLQHFPNLVPVSLPVYTRMFTELHPWWLTGYCTLWASFSAKLSTKYIPSNNNPYFSLQHTFTLTRMVSEAVIMEALKEFFLANLWLREDGSQYTLSVGNVMTLDQTVLTHFNEYPLPSSLAAQFAVWEEIVLIALCLLSSLTREEQEPKEWNIWFTS</sequence>
<accession>A0A2D2LYW3</accession>
<dbReference type="AlphaFoldDB" id="A0A2D2LYW3"/>
<keyword evidence="3" id="KW-0378">Hydrolase</keyword>
<reference evidence="3" key="1">
    <citation type="journal article" date="2017" name="PeerJ">
        <title>Whole genome sequencing of Rhodotorula mucilaginosa isolated from the chewing stick (Distemonanthus benthamianus): insights into Rhodotorula phylogeny, mitogenome dynamics and carotenoid biosynthesis.</title>
        <authorList>
            <person name="Gan H.M."/>
            <person name="Thomas B.N."/>
            <person name="Cavanaugh N.T."/>
            <person name="Morales G.H."/>
            <person name="Mayers A.N."/>
            <person name="Savka M.A."/>
            <person name="Hudson A.O."/>
        </authorList>
    </citation>
    <scope>NUCLEOTIDE SEQUENCE</scope>
    <source>
        <strain evidence="3">RIT389</strain>
    </source>
</reference>
<comment type="function">
    <text evidence="1">Mitochondrial DNA endonuclease involved in intron homing.</text>
</comment>
<dbReference type="InterPro" id="IPR027434">
    <property type="entry name" value="Homing_endonucl"/>
</dbReference>